<evidence type="ECO:0000313" key="3">
    <source>
        <dbReference type="Proteomes" id="UP000077589"/>
    </source>
</evidence>
<name>A0A1A9RSH7_EIKCO</name>
<dbReference type="OrthoDB" id="8615154at2"/>
<comment type="caution">
    <text evidence="2">The sequence shown here is derived from an EMBL/GenBank/DDBJ whole genome shotgun (WGS) entry which is preliminary data.</text>
</comment>
<dbReference type="AlphaFoldDB" id="A0A1A9RSH7"/>
<accession>A0A1A9RSH7</accession>
<keyword evidence="1" id="KW-0812">Transmembrane</keyword>
<feature type="transmembrane region" description="Helical" evidence="1">
    <location>
        <begin position="6"/>
        <end position="24"/>
    </location>
</feature>
<dbReference type="Proteomes" id="UP000077589">
    <property type="component" value="Unassembled WGS sequence"/>
</dbReference>
<dbReference type="RefSeq" id="WP_064087307.1">
    <property type="nucleotide sequence ID" value="NZ_LXSG01000008.1"/>
</dbReference>
<evidence type="ECO:0000256" key="1">
    <source>
        <dbReference type="SAM" id="Phobius"/>
    </source>
</evidence>
<sequence>MNWSIFTSITALAVYGGLVSSLRAAFKARKPTAEKALDVVVGMVMAASMAEYFVPSNAPKVAMFVGLIAGSFGGYLMDAIQALSPKLADGILEGVLGRFGYRRQPEAQPVIIPDEPSGKEE</sequence>
<keyword evidence="1" id="KW-1133">Transmembrane helix</keyword>
<evidence type="ECO:0008006" key="4">
    <source>
        <dbReference type="Google" id="ProtNLM"/>
    </source>
</evidence>
<protein>
    <recommendedName>
        <fullName evidence="4">Holin</fullName>
    </recommendedName>
</protein>
<reference evidence="3" key="1">
    <citation type="submission" date="2016-05" db="EMBL/GenBank/DDBJ databases">
        <title>Draft genome of Corynebacterium afermentans subsp. afermentans LCDC 88199T.</title>
        <authorList>
            <person name="Bernier A.-M."/>
            <person name="Bernard K."/>
        </authorList>
    </citation>
    <scope>NUCLEOTIDE SEQUENCE [LARGE SCALE GENOMIC DNA]</scope>
    <source>
        <strain evidence="3">NML04-0072</strain>
    </source>
</reference>
<dbReference type="EMBL" id="LXSG01000008">
    <property type="protein sequence ID" value="OAM23209.1"/>
    <property type="molecule type" value="Genomic_DNA"/>
</dbReference>
<gene>
    <name evidence="2" type="ORF">A7P90_01140</name>
</gene>
<proteinExistence type="predicted"/>
<evidence type="ECO:0000313" key="2">
    <source>
        <dbReference type="EMBL" id="OAM23209.1"/>
    </source>
</evidence>
<keyword evidence="1" id="KW-0472">Membrane</keyword>
<organism evidence="2 3">
    <name type="scientific">Eikenella corrodens</name>
    <dbReference type="NCBI Taxonomy" id="539"/>
    <lineage>
        <taxon>Bacteria</taxon>
        <taxon>Pseudomonadati</taxon>
        <taxon>Pseudomonadota</taxon>
        <taxon>Betaproteobacteria</taxon>
        <taxon>Neisseriales</taxon>
        <taxon>Neisseriaceae</taxon>
        <taxon>Eikenella</taxon>
    </lineage>
</organism>